<evidence type="ECO:0000256" key="6">
    <source>
        <dbReference type="SAM" id="MobiDB-lite"/>
    </source>
</evidence>
<comment type="catalytic activity">
    <reaction evidence="5">
        <text>(6S)-5-formyl-5,6,7,8-tetrahydrofolate + ATP = (6R)-5,10-methenyltetrahydrofolate + ADP + phosphate</text>
        <dbReference type="Rhea" id="RHEA:10488"/>
        <dbReference type="ChEBI" id="CHEBI:30616"/>
        <dbReference type="ChEBI" id="CHEBI:43474"/>
        <dbReference type="ChEBI" id="CHEBI:57455"/>
        <dbReference type="ChEBI" id="CHEBI:57457"/>
        <dbReference type="ChEBI" id="CHEBI:456216"/>
        <dbReference type="EC" id="6.3.3.2"/>
    </reaction>
</comment>
<dbReference type="GO" id="GO:0030272">
    <property type="term" value="F:5-formyltetrahydrofolate cyclo-ligase activity"/>
    <property type="evidence" value="ECO:0007669"/>
    <property type="project" value="UniProtKB-EC"/>
</dbReference>
<dbReference type="GO" id="GO:0046872">
    <property type="term" value="F:metal ion binding"/>
    <property type="evidence" value="ECO:0007669"/>
    <property type="project" value="UniProtKB-KW"/>
</dbReference>
<dbReference type="InterPro" id="IPR024185">
    <property type="entry name" value="FTHF_cligase-like_sf"/>
</dbReference>
<dbReference type="Proteomes" id="UP000268084">
    <property type="component" value="Chromosome"/>
</dbReference>
<dbReference type="Pfam" id="PF01812">
    <property type="entry name" value="5-FTHF_cyc-lig"/>
    <property type="match status" value="1"/>
</dbReference>
<evidence type="ECO:0000256" key="2">
    <source>
        <dbReference type="ARBA" id="ARBA00022741"/>
    </source>
</evidence>
<feature type="compositionally biased region" description="Low complexity" evidence="6">
    <location>
        <begin position="19"/>
        <end position="31"/>
    </location>
</feature>
<keyword evidence="5" id="KW-0460">Magnesium</keyword>
<evidence type="ECO:0000256" key="5">
    <source>
        <dbReference type="RuleBase" id="RU361279"/>
    </source>
</evidence>
<reference evidence="7 8" key="1">
    <citation type="submission" date="2018-11" db="EMBL/GenBank/DDBJ databases">
        <authorList>
            <person name="Da X."/>
        </authorList>
    </citation>
    <scope>NUCLEOTIDE SEQUENCE [LARGE SCALE GENOMIC DNA]</scope>
    <source>
        <strain evidence="7 8">S14-144</strain>
    </source>
</reference>
<evidence type="ECO:0000256" key="3">
    <source>
        <dbReference type="ARBA" id="ARBA00022840"/>
    </source>
</evidence>
<proteinExistence type="inferred from homology"/>
<dbReference type="GO" id="GO:0005524">
    <property type="term" value="F:ATP binding"/>
    <property type="evidence" value="ECO:0007669"/>
    <property type="project" value="UniProtKB-KW"/>
</dbReference>
<gene>
    <name evidence="7" type="ORF">EH165_03160</name>
</gene>
<dbReference type="GO" id="GO:0035999">
    <property type="term" value="P:tetrahydrofolate interconversion"/>
    <property type="evidence" value="ECO:0007669"/>
    <property type="project" value="TreeGrafter"/>
</dbReference>
<comment type="similarity">
    <text evidence="1 5">Belongs to the 5-formyltetrahydrofolate cyclo-ligase family.</text>
</comment>
<dbReference type="EC" id="6.3.3.2" evidence="5"/>
<accession>A0A3G8ZPU3</accession>
<dbReference type="InterPro" id="IPR002698">
    <property type="entry name" value="FTHF_cligase"/>
</dbReference>
<dbReference type="PANTHER" id="PTHR23407">
    <property type="entry name" value="ATPASE INHIBITOR/5-FORMYLTETRAHYDROFOLATE CYCLO-LIGASE"/>
    <property type="match status" value="1"/>
</dbReference>
<feature type="binding site" evidence="4">
    <location>
        <begin position="166"/>
        <end position="174"/>
    </location>
    <ligand>
        <name>ATP</name>
        <dbReference type="ChEBI" id="CHEBI:30616"/>
    </ligand>
</feature>
<dbReference type="OrthoDB" id="3242798at2"/>
<evidence type="ECO:0000313" key="7">
    <source>
        <dbReference type="EMBL" id="AZI59362.1"/>
    </source>
</evidence>
<reference evidence="7 8" key="2">
    <citation type="submission" date="2018-12" db="EMBL/GenBank/DDBJ databases">
        <title>Nakamurella antarcticus sp. nov., isolated from Antarctica South Shetland Islands soil.</title>
        <authorList>
            <person name="Peng F."/>
        </authorList>
    </citation>
    <scope>NUCLEOTIDE SEQUENCE [LARGE SCALE GENOMIC DNA]</scope>
    <source>
        <strain evidence="7 8">S14-144</strain>
    </source>
</reference>
<dbReference type="PANTHER" id="PTHR23407:SF1">
    <property type="entry name" value="5-FORMYLTETRAHYDROFOLATE CYCLO-LIGASE"/>
    <property type="match status" value="1"/>
</dbReference>
<keyword evidence="8" id="KW-1185">Reference proteome</keyword>
<dbReference type="GO" id="GO:0009396">
    <property type="term" value="P:folic acid-containing compound biosynthetic process"/>
    <property type="evidence" value="ECO:0007669"/>
    <property type="project" value="TreeGrafter"/>
</dbReference>
<feature type="region of interest" description="Disordered" evidence="6">
    <location>
        <begin position="15"/>
        <end position="37"/>
    </location>
</feature>
<protein>
    <recommendedName>
        <fullName evidence="5">5-formyltetrahydrofolate cyclo-ligase</fullName>
        <ecNumber evidence="5">6.3.3.2</ecNumber>
    </recommendedName>
</protein>
<dbReference type="Gene3D" id="3.40.50.10420">
    <property type="entry name" value="NagB/RpiA/CoA transferase-like"/>
    <property type="match status" value="1"/>
</dbReference>
<evidence type="ECO:0000313" key="8">
    <source>
        <dbReference type="Proteomes" id="UP000268084"/>
    </source>
</evidence>
<dbReference type="SUPFAM" id="SSF100950">
    <property type="entry name" value="NagB/RpiA/CoA transferase-like"/>
    <property type="match status" value="1"/>
</dbReference>
<keyword evidence="3 4" id="KW-0067">ATP-binding</keyword>
<dbReference type="InterPro" id="IPR037171">
    <property type="entry name" value="NagB/RpiA_transferase-like"/>
</dbReference>
<sequence length="228" mass="24044">MLADLTPDQLDELGFSNLDPGSFGPGSFDSGAEGLGEEEKWPWRERLIAARKARSNADRTVARNKVLAHLAAPLAEVDTVCAFLPLASEPLGIELLDLLVKFGVTVLVPVVTGAAPLEWSAYSPDEIAVGRLGISEPTGARLGELAVLEAAAVLVPALAVDRQGYRLGRGGGHYDRTLALIEMANLDYAPALIAVVFDDELFDEVPSGVLDAPVTHVVSPDGGLKVLN</sequence>
<organism evidence="7 8">
    <name type="scientific">Nakamurella antarctica</name>
    <dbReference type="NCBI Taxonomy" id="1902245"/>
    <lineage>
        <taxon>Bacteria</taxon>
        <taxon>Bacillati</taxon>
        <taxon>Actinomycetota</taxon>
        <taxon>Actinomycetes</taxon>
        <taxon>Nakamurellales</taxon>
        <taxon>Nakamurellaceae</taxon>
        <taxon>Nakamurella</taxon>
    </lineage>
</organism>
<name>A0A3G8ZPU3_9ACTN</name>
<feature type="binding site" evidence="4">
    <location>
        <position position="84"/>
    </location>
    <ligand>
        <name>substrate</name>
    </ligand>
</feature>
<dbReference type="KEGG" id="nak:EH165_03160"/>
<comment type="cofactor">
    <cofactor evidence="5">
        <name>Mg(2+)</name>
        <dbReference type="ChEBI" id="CHEBI:18420"/>
    </cofactor>
</comment>
<keyword evidence="2 4" id="KW-0547">Nucleotide-binding</keyword>
<dbReference type="NCBIfam" id="TIGR02727">
    <property type="entry name" value="MTHFS_bact"/>
    <property type="match status" value="1"/>
</dbReference>
<keyword evidence="7" id="KW-0436">Ligase</keyword>
<dbReference type="AlphaFoldDB" id="A0A3G8ZPU3"/>
<dbReference type="EMBL" id="CP034170">
    <property type="protein sequence ID" value="AZI59362.1"/>
    <property type="molecule type" value="Genomic_DNA"/>
</dbReference>
<feature type="binding site" evidence="4">
    <location>
        <begin position="40"/>
        <end position="44"/>
    </location>
    <ligand>
        <name>ATP</name>
        <dbReference type="ChEBI" id="CHEBI:30616"/>
    </ligand>
</feature>
<feature type="binding site" evidence="4">
    <location>
        <position position="89"/>
    </location>
    <ligand>
        <name>substrate</name>
    </ligand>
</feature>
<dbReference type="PIRSF" id="PIRSF006806">
    <property type="entry name" value="FTHF_cligase"/>
    <property type="match status" value="1"/>
</dbReference>
<evidence type="ECO:0000256" key="4">
    <source>
        <dbReference type="PIRSR" id="PIRSR006806-1"/>
    </source>
</evidence>
<evidence type="ECO:0000256" key="1">
    <source>
        <dbReference type="ARBA" id="ARBA00010638"/>
    </source>
</evidence>
<keyword evidence="5" id="KW-0479">Metal-binding</keyword>